<evidence type="ECO:0000259" key="4">
    <source>
        <dbReference type="Pfam" id="PF01420"/>
    </source>
</evidence>
<dbReference type="CDD" id="cd17246">
    <property type="entry name" value="RMtype1_S_SonII-TRD2-CR2_like"/>
    <property type="match status" value="1"/>
</dbReference>
<name>A0ABQ1PQN5_9GAMM</name>
<accession>A0ABQ1PQN5</accession>
<evidence type="ECO:0000256" key="2">
    <source>
        <dbReference type="ARBA" id="ARBA00022747"/>
    </source>
</evidence>
<dbReference type="InterPro" id="IPR000055">
    <property type="entry name" value="Restrct_endonuc_typeI_TRD"/>
</dbReference>
<dbReference type="EMBL" id="BMFF01000004">
    <property type="protein sequence ID" value="GGD01607.1"/>
    <property type="molecule type" value="Genomic_DNA"/>
</dbReference>
<evidence type="ECO:0000256" key="3">
    <source>
        <dbReference type="ARBA" id="ARBA00023125"/>
    </source>
</evidence>
<dbReference type="SUPFAM" id="SSF116734">
    <property type="entry name" value="DNA methylase specificity domain"/>
    <property type="match status" value="2"/>
</dbReference>
<dbReference type="Pfam" id="PF01420">
    <property type="entry name" value="Methylase_S"/>
    <property type="match status" value="2"/>
</dbReference>
<dbReference type="PANTHER" id="PTHR43140:SF1">
    <property type="entry name" value="TYPE I RESTRICTION ENZYME ECOKI SPECIFICITY SUBUNIT"/>
    <property type="match status" value="1"/>
</dbReference>
<sequence>MSGLPTGWAACQLSDIGQIVTGKTPSTKESRFYGGDIPFIKPGDLDFASPIFRTETYLTADGAAEIPSLPSQSIVVTCIGNLGKVGLTTTTSATNQQINAIIPHERIDPKFLFHYCKTLKPWLEAKSSATTISIVNKGIFSTAPTSLPPLAEQTRIAAKLDELLAQVDTLKARVDGIPALLKRFRQSVLAAAVSGRLTEEWRKDDSSKYKDLDFAYPVNRLGLLARFIDYRGKTPEKVGTGIPLITAKNIRSGYISREPREFIRPEAYEGWMTRGIPLVGDVLITTEAPLGNIAVIDITEKFALAQRAICLQFHEGFLSNFGAIALQSPLLQEELLRRATGTTVKGIKASVLKDIEVPVPTLAEQTEIVSRVEQLFAFADQLETRVKIAQTRIDRLTQSILAKAFRGELVPQDPNDEPASVLLERIKAQRAAAPKTKRGRKASA</sequence>
<evidence type="ECO:0000313" key="5">
    <source>
        <dbReference type="EMBL" id="GGD01607.1"/>
    </source>
</evidence>
<keyword evidence="6" id="KW-1185">Reference proteome</keyword>
<dbReference type="CDD" id="cd17293">
    <property type="entry name" value="RMtype1_S_Ppo21ORF8840P_TRD1-CR1_like"/>
    <property type="match status" value="1"/>
</dbReference>
<proteinExistence type="inferred from homology"/>
<comment type="caution">
    <text evidence="5">The sequence shown here is derived from an EMBL/GenBank/DDBJ whole genome shotgun (WGS) entry which is preliminary data.</text>
</comment>
<gene>
    <name evidence="5" type="primary">hsdS</name>
    <name evidence="5" type="ORF">GCM10007418_21040</name>
</gene>
<organism evidence="5 6">
    <name type="scientific">Halopseudomonas salina</name>
    <dbReference type="NCBI Taxonomy" id="1323744"/>
    <lineage>
        <taxon>Bacteria</taxon>
        <taxon>Pseudomonadati</taxon>
        <taxon>Pseudomonadota</taxon>
        <taxon>Gammaproteobacteria</taxon>
        <taxon>Pseudomonadales</taxon>
        <taxon>Pseudomonadaceae</taxon>
        <taxon>Halopseudomonas</taxon>
    </lineage>
</organism>
<dbReference type="Gene3D" id="3.90.220.20">
    <property type="entry name" value="DNA methylase specificity domains"/>
    <property type="match status" value="2"/>
</dbReference>
<evidence type="ECO:0000256" key="1">
    <source>
        <dbReference type="ARBA" id="ARBA00010923"/>
    </source>
</evidence>
<evidence type="ECO:0000313" key="6">
    <source>
        <dbReference type="Proteomes" id="UP000638188"/>
    </source>
</evidence>
<keyword evidence="2" id="KW-0680">Restriction system</keyword>
<dbReference type="InterPro" id="IPR044946">
    <property type="entry name" value="Restrct_endonuc_typeI_TRD_sf"/>
</dbReference>
<dbReference type="InterPro" id="IPR051212">
    <property type="entry name" value="Type-I_RE_S_subunit"/>
</dbReference>
<keyword evidence="3" id="KW-0238">DNA-binding</keyword>
<dbReference type="RefSeq" id="WP_150279362.1">
    <property type="nucleotide sequence ID" value="NZ_BMFF01000004.1"/>
</dbReference>
<reference evidence="6" key="1">
    <citation type="journal article" date="2019" name="Int. J. Syst. Evol. Microbiol.">
        <title>The Global Catalogue of Microorganisms (GCM) 10K type strain sequencing project: providing services to taxonomists for standard genome sequencing and annotation.</title>
        <authorList>
            <consortium name="The Broad Institute Genomics Platform"/>
            <consortium name="The Broad Institute Genome Sequencing Center for Infectious Disease"/>
            <person name="Wu L."/>
            <person name="Ma J."/>
        </authorList>
    </citation>
    <scope>NUCLEOTIDE SEQUENCE [LARGE SCALE GENOMIC DNA]</scope>
    <source>
        <strain evidence="6">CGMCC 1.12482</strain>
    </source>
</reference>
<dbReference type="Proteomes" id="UP000638188">
    <property type="component" value="Unassembled WGS sequence"/>
</dbReference>
<comment type="similarity">
    <text evidence="1">Belongs to the type-I restriction system S methylase family.</text>
</comment>
<feature type="domain" description="Type I restriction modification DNA specificity" evidence="4">
    <location>
        <begin position="280"/>
        <end position="386"/>
    </location>
</feature>
<dbReference type="PANTHER" id="PTHR43140">
    <property type="entry name" value="TYPE-1 RESTRICTION ENZYME ECOKI SPECIFICITY PROTEIN"/>
    <property type="match status" value="1"/>
</dbReference>
<protein>
    <submittedName>
        <fullName evidence="5">Type-1 restriction enzyme EcoKI specificity protein</fullName>
    </submittedName>
</protein>
<feature type="domain" description="Type I restriction modification DNA specificity" evidence="4">
    <location>
        <begin position="5"/>
        <end position="173"/>
    </location>
</feature>